<proteinExistence type="predicted"/>
<keyword evidence="2" id="KW-1185">Reference proteome</keyword>
<reference evidence="1 2" key="1">
    <citation type="submission" date="2022-10" db="EMBL/GenBank/DDBJ databases">
        <title>Draft genome sequence of Streptomyces sp. YSPA8.</title>
        <authorList>
            <person name="Moriuchi R."/>
            <person name="Dohra H."/>
            <person name="Yamamura H."/>
            <person name="Kodani S."/>
        </authorList>
    </citation>
    <scope>NUCLEOTIDE SEQUENCE [LARGE SCALE GENOMIC DNA]</scope>
    <source>
        <strain evidence="1 2">YSPA8</strain>
    </source>
</reference>
<evidence type="ECO:0000313" key="1">
    <source>
        <dbReference type="EMBL" id="GLF95575.1"/>
    </source>
</evidence>
<comment type="caution">
    <text evidence="1">The sequence shown here is derived from an EMBL/GenBank/DDBJ whole genome shotgun (WGS) entry which is preliminary data.</text>
</comment>
<protein>
    <submittedName>
        <fullName evidence="1">Uncharacterized protein</fullName>
    </submittedName>
</protein>
<dbReference type="Proteomes" id="UP001291653">
    <property type="component" value="Unassembled WGS sequence"/>
</dbReference>
<accession>A0ABQ5NYY5</accession>
<organism evidence="1 2">
    <name type="scientific">Streptomyces yaizuensis</name>
    <dbReference type="NCBI Taxonomy" id="2989713"/>
    <lineage>
        <taxon>Bacteria</taxon>
        <taxon>Bacillati</taxon>
        <taxon>Actinomycetota</taxon>
        <taxon>Actinomycetes</taxon>
        <taxon>Kitasatosporales</taxon>
        <taxon>Streptomycetaceae</taxon>
        <taxon>Streptomyces</taxon>
    </lineage>
</organism>
<sequence length="578" mass="63256">MGIAAREVSRFRPSHTSTAEQRLAADLAQANRLEAQALSACLEQGWAESAWSQVRQHALEAHDAGRSLEAAARVDQADHPDEDVYQRTLGLSAEQLNRGSGVAARSRLLAAWANNAKALDRRMRQSMRHLIDDSLPLTVKLLHHLTMLAVSDRPLVAHRTTLLARNLVASRLESNPEQTCSVIAQHVSREPEMLFSHRGQVSYWNTYTHAEHQEEKARAVMDLYRAVLEGDVKRTATVVMELMGKTVPQGASLSTVRNMLSAEDDQPLCKLLASTIRSEWRNANAHEDFHWDPVNNVLLLSGQSSDLEQVLDAAVHALTVCHGFEHGVAVAYAQNPSLITWGSEGPNHVSRDLSIAQAAGEARFPVLDLRRQGNLMRLDIADLSIETLREALRALLRSAMADPGVERWELRQTSPDRISLCVDRSGMSAGLQVAELLWGTMDPLPFASLPLLTNAMALAGEHEEATASVILCLAASHVVGERDRLSPALAQNGSVAKDELTNITKLISDGVRAAAHLLDGAAQRKLLAFAEVLAGERHRLIGAPPYELVHGFVPADRTLRRHAPARLPWLTALSAPVV</sequence>
<evidence type="ECO:0000313" key="2">
    <source>
        <dbReference type="Proteomes" id="UP001291653"/>
    </source>
</evidence>
<gene>
    <name evidence="1" type="ORF">SYYSPA8_14780</name>
</gene>
<dbReference type="EMBL" id="BSBI01000005">
    <property type="protein sequence ID" value="GLF95575.1"/>
    <property type="molecule type" value="Genomic_DNA"/>
</dbReference>
<name>A0ABQ5NYY5_9ACTN</name>